<dbReference type="PANTHER" id="PTHR43540">
    <property type="entry name" value="PEROXYUREIDOACRYLATE/UREIDOACRYLATE AMIDOHYDROLASE-RELATED"/>
    <property type="match status" value="1"/>
</dbReference>
<dbReference type="Proteomes" id="UP000019251">
    <property type="component" value="Unassembled WGS sequence"/>
</dbReference>
<comment type="similarity">
    <text evidence="1">Belongs to the isochorismatase family.</text>
</comment>
<proteinExistence type="inferred from homology"/>
<dbReference type="InterPro" id="IPR036380">
    <property type="entry name" value="Isochorismatase-like_sf"/>
</dbReference>
<evidence type="ECO:0000256" key="2">
    <source>
        <dbReference type="ARBA" id="ARBA00022801"/>
    </source>
</evidence>
<evidence type="ECO:0000256" key="1">
    <source>
        <dbReference type="ARBA" id="ARBA00006336"/>
    </source>
</evidence>
<keyword evidence="2" id="KW-0378">Hydrolase</keyword>
<dbReference type="CDD" id="cd00431">
    <property type="entry name" value="cysteine_hydrolases"/>
    <property type="match status" value="1"/>
</dbReference>
<evidence type="ECO:0000313" key="5">
    <source>
        <dbReference type="Proteomes" id="UP000019251"/>
    </source>
</evidence>
<evidence type="ECO:0000259" key="3">
    <source>
        <dbReference type="Pfam" id="PF00857"/>
    </source>
</evidence>
<dbReference type="SUPFAM" id="SSF52499">
    <property type="entry name" value="Isochorismatase-like hydrolases"/>
    <property type="match status" value="1"/>
</dbReference>
<dbReference type="EMBL" id="AODG01000005">
    <property type="protein sequence ID" value="EUJ29299.1"/>
    <property type="molecule type" value="Genomic_DNA"/>
</dbReference>
<feature type="domain" description="Isochorismatase-like" evidence="3">
    <location>
        <begin position="10"/>
        <end position="182"/>
    </location>
</feature>
<dbReference type="GO" id="GO:0016787">
    <property type="term" value="F:hydrolase activity"/>
    <property type="evidence" value="ECO:0007669"/>
    <property type="project" value="UniProtKB-KW"/>
</dbReference>
<sequence>MGNGLDPKKTALVIIDLQKWLGNNYAPNSAEDVVAKAAQLTDKFRKAGAFVVLVHVSSKDMKDMPAPLLDREAPQLNLPEQWDEIVPELNVQETDHLIVKKQWGAFFGTDLDLQLRRRGIDTIVLAGIATGLGVDTTAREAFMLGYNQVFSIDAMSGFTQEEHDHVKNYIFPRMGKIRTTAEIIASFEG</sequence>
<gene>
    <name evidence="4" type="ORF">LMUR_04213</name>
</gene>
<dbReference type="InterPro" id="IPR000868">
    <property type="entry name" value="Isochorismatase-like_dom"/>
</dbReference>
<accession>A0A829R936</accession>
<protein>
    <submittedName>
        <fullName evidence="4">Isochorismatase</fullName>
    </submittedName>
</protein>
<dbReference type="Gene3D" id="3.40.50.850">
    <property type="entry name" value="Isochorismatase-like"/>
    <property type="match status" value="1"/>
</dbReference>
<organism evidence="4 5">
    <name type="scientific">Listeria grayi FSL F6-1183</name>
    <dbReference type="NCBI Taxonomy" id="1265827"/>
    <lineage>
        <taxon>Bacteria</taxon>
        <taxon>Bacillati</taxon>
        <taxon>Bacillota</taxon>
        <taxon>Bacilli</taxon>
        <taxon>Bacillales</taxon>
        <taxon>Listeriaceae</taxon>
        <taxon>Listeria</taxon>
    </lineage>
</organism>
<dbReference type="Pfam" id="PF00857">
    <property type="entry name" value="Isochorismatase"/>
    <property type="match status" value="1"/>
</dbReference>
<evidence type="ECO:0000313" key="4">
    <source>
        <dbReference type="EMBL" id="EUJ29299.1"/>
    </source>
</evidence>
<dbReference type="RefSeq" id="WP_036104665.1">
    <property type="nucleotide sequence ID" value="NZ_AODG01000005.1"/>
</dbReference>
<comment type="caution">
    <text evidence="4">The sequence shown here is derived from an EMBL/GenBank/DDBJ whole genome shotgun (WGS) entry which is preliminary data.</text>
</comment>
<dbReference type="AlphaFoldDB" id="A0A829R936"/>
<name>A0A829R936_LISGR</name>
<dbReference type="InterPro" id="IPR050272">
    <property type="entry name" value="Isochorismatase-like_hydrls"/>
</dbReference>
<reference evidence="4 5" key="1">
    <citation type="submission" date="2012-12" db="EMBL/GenBank/DDBJ databases">
        <title>Novel taxa of Listeriaceae from agricultural environments in the United States.</title>
        <authorList>
            <person name="den Bakker H.C."/>
            <person name="Allred A."/>
            <person name="Warchocki S."/>
            <person name="Wright E.M."/>
            <person name="Burrell A."/>
            <person name="Nightingale K.K."/>
            <person name="Kephart D."/>
            <person name="Wiedmann M."/>
        </authorList>
    </citation>
    <scope>NUCLEOTIDE SEQUENCE [LARGE SCALE GENOMIC DNA]</scope>
    <source>
        <strain evidence="4 5">FSL F6-1183</strain>
    </source>
</reference>
<dbReference type="PANTHER" id="PTHR43540:SF7">
    <property type="entry name" value="ISOCHORISMATASE FAMILY PROTEIN YECD"/>
    <property type="match status" value="1"/>
</dbReference>